<dbReference type="STRING" id="929556.Solca_1246"/>
<reference evidence="2" key="1">
    <citation type="submission" date="2012-02" db="EMBL/GenBank/DDBJ databases">
        <title>The complete genome of Solitalea canadensis DSM 3403.</title>
        <authorList>
            <consortium name="US DOE Joint Genome Institute (JGI-PGF)"/>
            <person name="Lucas S."/>
            <person name="Copeland A."/>
            <person name="Lapidus A."/>
            <person name="Glavina del Rio T."/>
            <person name="Dalin E."/>
            <person name="Tice H."/>
            <person name="Bruce D."/>
            <person name="Goodwin L."/>
            <person name="Pitluck S."/>
            <person name="Peters L."/>
            <person name="Ovchinnikova G."/>
            <person name="Lu M."/>
            <person name="Kyrpides N."/>
            <person name="Mavromatis K."/>
            <person name="Ivanova N."/>
            <person name="Brettin T."/>
            <person name="Detter J.C."/>
            <person name="Han C."/>
            <person name="Larimer F."/>
            <person name="Land M."/>
            <person name="Hauser L."/>
            <person name="Markowitz V."/>
            <person name="Cheng J.-F."/>
            <person name="Hugenholtz P."/>
            <person name="Woyke T."/>
            <person name="Wu D."/>
            <person name="Spring S."/>
            <person name="Schroeder M."/>
            <person name="Kopitz M."/>
            <person name="Brambilla E."/>
            <person name="Klenk H.-P."/>
            <person name="Eisen J.A."/>
        </authorList>
    </citation>
    <scope>NUCLEOTIDE SEQUENCE</scope>
    <source>
        <strain evidence="2">DSM 3403</strain>
    </source>
</reference>
<gene>
    <name evidence="2" type="ordered locus">Solca_1246</name>
</gene>
<dbReference type="Pfam" id="PF13628">
    <property type="entry name" value="DUF4142"/>
    <property type="match status" value="1"/>
</dbReference>
<dbReference type="Proteomes" id="UP000007590">
    <property type="component" value="Chromosome"/>
</dbReference>
<proteinExistence type="predicted"/>
<dbReference type="OrthoDB" id="883203at2"/>
<name>H8KVG0_SOLCM</name>
<dbReference type="InterPro" id="IPR025419">
    <property type="entry name" value="DUF4142"/>
</dbReference>
<feature type="domain" description="DUF4142" evidence="1">
    <location>
        <begin position="43"/>
        <end position="176"/>
    </location>
</feature>
<sequence length="187" mass="21074">MRLNYQLVLLGLIILPGIISCNSNEKAEKNVTVNEMEIPHIKRDADFVVKALNMGMFEVQAAQLAEKKASTKELKVLAAKVESEHSKVNEQLAILATEKNITAPDSITNDMQDKVMKLSQLKGEDFDKEYATIMLNQHREVVDEFEQISINAVDADIKQLAMDALPAMRTHYEEAVKVKDAVEKKYK</sequence>
<dbReference type="EMBL" id="CP003349">
    <property type="protein sequence ID" value="AFD06340.1"/>
    <property type="molecule type" value="Genomic_DNA"/>
</dbReference>
<dbReference type="RefSeq" id="WP_014679567.1">
    <property type="nucleotide sequence ID" value="NC_017770.1"/>
</dbReference>
<dbReference type="eggNOG" id="COG3652">
    <property type="taxonomic scope" value="Bacteria"/>
</dbReference>
<dbReference type="InterPro" id="IPR012347">
    <property type="entry name" value="Ferritin-like"/>
</dbReference>
<keyword evidence="3" id="KW-1185">Reference proteome</keyword>
<evidence type="ECO:0000259" key="1">
    <source>
        <dbReference type="Pfam" id="PF13628"/>
    </source>
</evidence>
<dbReference type="AlphaFoldDB" id="H8KVG0"/>
<evidence type="ECO:0000313" key="2">
    <source>
        <dbReference type="EMBL" id="AFD06340.1"/>
    </source>
</evidence>
<dbReference type="KEGG" id="scn:Solca_1246"/>
<dbReference type="PANTHER" id="PTHR38593">
    <property type="entry name" value="BLR2558 PROTEIN"/>
    <property type="match status" value="1"/>
</dbReference>
<dbReference type="PROSITE" id="PS51257">
    <property type="entry name" value="PROKAR_LIPOPROTEIN"/>
    <property type="match status" value="1"/>
</dbReference>
<protein>
    <submittedName>
        <fullName evidence="2">Putative outer membrane protein</fullName>
    </submittedName>
</protein>
<evidence type="ECO:0000313" key="3">
    <source>
        <dbReference type="Proteomes" id="UP000007590"/>
    </source>
</evidence>
<organism evidence="2 3">
    <name type="scientific">Solitalea canadensis (strain ATCC 29591 / DSM 3403 / JCM 21819 / LMG 8368 / NBRC 15130 / NCIMB 12057 / USAM 9D)</name>
    <name type="common">Flexibacter canadensis</name>
    <dbReference type="NCBI Taxonomy" id="929556"/>
    <lineage>
        <taxon>Bacteria</taxon>
        <taxon>Pseudomonadati</taxon>
        <taxon>Bacteroidota</taxon>
        <taxon>Sphingobacteriia</taxon>
        <taxon>Sphingobacteriales</taxon>
        <taxon>Sphingobacteriaceae</taxon>
        <taxon>Solitalea</taxon>
    </lineage>
</organism>
<dbReference type="PANTHER" id="PTHR38593:SF1">
    <property type="entry name" value="BLR2558 PROTEIN"/>
    <property type="match status" value="1"/>
</dbReference>
<accession>H8KVG0</accession>
<dbReference type="Gene3D" id="1.20.1260.10">
    <property type="match status" value="1"/>
</dbReference>
<dbReference type="HOGENOM" id="CLU_079636_1_1_10"/>